<accession>A0AAV0RXU0</accession>
<keyword evidence="4" id="KW-1185">Reference proteome</keyword>
<name>A0AAV0RXU0_9ROSI</name>
<dbReference type="InterPro" id="IPR014895">
    <property type="entry name" value="Alginate_lyase_2"/>
</dbReference>
<feature type="chain" id="PRO_5043897559" description="Alginate lyase 2 domain-containing protein" evidence="1">
    <location>
        <begin position="29"/>
        <end position="228"/>
    </location>
</feature>
<gene>
    <name evidence="3" type="ORF">LITE_LOCUS50547</name>
</gene>
<dbReference type="PANTHER" id="PTHR33681">
    <property type="entry name" value="BINDING PROTEIN, PUTATIVE, EXPRESSED-RELATED"/>
    <property type="match status" value="1"/>
</dbReference>
<protein>
    <recommendedName>
        <fullName evidence="2">Alginate lyase 2 domain-containing protein</fullName>
    </recommendedName>
</protein>
<dbReference type="PANTHER" id="PTHR33681:SF13">
    <property type="entry name" value="ALGINATE LYASE 2 DOMAIN-CONTAINING PROTEIN"/>
    <property type="match status" value="1"/>
</dbReference>
<dbReference type="InterPro" id="IPR013320">
    <property type="entry name" value="ConA-like_dom_sf"/>
</dbReference>
<reference evidence="3" key="1">
    <citation type="submission" date="2022-08" db="EMBL/GenBank/DDBJ databases">
        <authorList>
            <person name="Gutierrez-Valencia J."/>
        </authorList>
    </citation>
    <scope>NUCLEOTIDE SEQUENCE</scope>
</reference>
<dbReference type="AlphaFoldDB" id="A0AAV0RXU0"/>
<dbReference type="EMBL" id="CAMGYJ010000011">
    <property type="protein sequence ID" value="CAI0625698.1"/>
    <property type="molecule type" value="Genomic_DNA"/>
</dbReference>
<organism evidence="3 4">
    <name type="scientific">Linum tenue</name>
    <dbReference type="NCBI Taxonomy" id="586396"/>
    <lineage>
        <taxon>Eukaryota</taxon>
        <taxon>Viridiplantae</taxon>
        <taxon>Streptophyta</taxon>
        <taxon>Embryophyta</taxon>
        <taxon>Tracheophyta</taxon>
        <taxon>Spermatophyta</taxon>
        <taxon>Magnoliopsida</taxon>
        <taxon>eudicotyledons</taxon>
        <taxon>Gunneridae</taxon>
        <taxon>Pentapetalae</taxon>
        <taxon>rosids</taxon>
        <taxon>fabids</taxon>
        <taxon>Malpighiales</taxon>
        <taxon>Linaceae</taxon>
        <taxon>Linum</taxon>
    </lineage>
</organism>
<dbReference type="SUPFAM" id="SSF49899">
    <property type="entry name" value="Concanavalin A-like lectins/glucanases"/>
    <property type="match status" value="1"/>
</dbReference>
<keyword evidence="1" id="KW-0732">Signal</keyword>
<dbReference type="Proteomes" id="UP001154282">
    <property type="component" value="Unassembled WGS sequence"/>
</dbReference>
<evidence type="ECO:0000313" key="4">
    <source>
        <dbReference type="Proteomes" id="UP001154282"/>
    </source>
</evidence>
<feature type="domain" description="Alginate lyase 2" evidence="2">
    <location>
        <begin position="51"/>
        <end position="226"/>
    </location>
</feature>
<dbReference type="Pfam" id="PF08787">
    <property type="entry name" value="Alginate_lyase2"/>
    <property type="match status" value="1"/>
</dbReference>
<evidence type="ECO:0000256" key="1">
    <source>
        <dbReference type="SAM" id="SignalP"/>
    </source>
</evidence>
<comment type="caution">
    <text evidence="3">The sequence shown here is derived from an EMBL/GenBank/DDBJ whole genome shotgun (WGS) entry which is preliminary data.</text>
</comment>
<sequence>MVVMAAAVFLSAALSILLAIGMAVLATAEVDIQRRDADPADGFKRVELTERNFKLQKPYDVPLEKRYSFKNGVHRLWVYDDDKPFKPHSTTLPRTEIRIKGLDYSSGVWQFEGYAFVPKGSHGVTIFQIHGGRTISTLTLQLRVIGNDLWYFWKKPIVPNIVDRWFKLNVIHDIEKGKLSVIVDGDLKIVGKDGGKGACYFKCGVYSCRKKASHYMEARWKNIKIYKK</sequence>
<evidence type="ECO:0000313" key="3">
    <source>
        <dbReference type="EMBL" id="CAI0625698.1"/>
    </source>
</evidence>
<evidence type="ECO:0000259" key="2">
    <source>
        <dbReference type="Pfam" id="PF08787"/>
    </source>
</evidence>
<dbReference type="Gene3D" id="2.60.120.200">
    <property type="match status" value="1"/>
</dbReference>
<feature type="signal peptide" evidence="1">
    <location>
        <begin position="1"/>
        <end position="28"/>
    </location>
</feature>
<proteinExistence type="predicted"/>